<evidence type="ECO:0000259" key="1">
    <source>
        <dbReference type="Pfam" id="PF18476"/>
    </source>
</evidence>
<gene>
    <name evidence="2" type="ORF">D8S82_14380</name>
</gene>
<protein>
    <recommendedName>
        <fullName evidence="1">PIN like domain-containing protein</fullName>
    </recommendedName>
</protein>
<evidence type="ECO:0000313" key="2">
    <source>
        <dbReference type="EMBL" id="TQR85962.1"/>
    </source>
</evidence>
<sequence length="471" mass="54580">MERKGGHVQHTFAEWYEPDDSTLRRMLRTGTIALDTNVLLDLYRTGSDQRTQILDVFEQSEIRPRVWIPYQVGLEYQRKRLEVAKQHQPQYEKVRSDVAKLASTLEAAISGIRDTEIQKSIKDVITEKLTAPTQEIINHLDILEQQHVIAYEQIRGDDPLRVRIDKILADANQVGPKPDATSLEDRIKLAESRYENKTPPGYLDDGKPDNPKGDALIWFEILDHAASSDRPLIFITSDIKADWYRREGGHTIGPRTELRSEFATRSKHLYHQVRLSTFLHLARTYLNATISGETIDSVVALDEERRIARERERDQMRLKRFRRTTTHRELSLALSLFETGSREYRYLQDGLDIIDGVREYDRLVVNRALMTLDRAAAEKRHGSNFMDPPATPMKYRHHIRELLHSIGSLDDEELAIINEVAQTMDPQKLIEFLEAYQKLRKHSDGFRLTFTEGGQLQIDHREEPIEDQNNG</sequence>
<organism evidence="2 3">
    <name type="scientific">Mycolicibacterium hodleri</name>
    <dbReference type="NCBI Taxonomy" id="49897"/>
    <lineage>
        <taxon>Bacteria</taxon>
        <taxon>Bacillati</taxon>
        <taxon>Actinomycetota</taxon>
        <taxon>Actinomycetes</taxon>
        <taxon>Mycobacteriales</taxon>
        <taxon>Mycobacteriaceae</taxon>
        <taxon>Mycolicibacterium</taxon>
    </lineage>
</organism>
<name>A0A544W1A4_9MYCO</name>
<comment type="caution">
    <text evidence="2">The sequence shown here is derived from an EMBL/GenBank/DDBJ whole genome shotgun (WGS) entry which is preliminary data.</text>
</comment>
<dbReference type="InterPro" id="IPR041578">
    <property type="entry name" value="PIN_8"/>
</dbReference>
<evidence type="ECO:0000313" key="3">
    <source>
        <dbReference type="Proteomes" id="UP000315759"/>
    </source>
</evidence>
<dbReference type="EMBL" id="VIFX01000016">
    <property type="protein sequence ID" value="TQR85962.1"/>
    <property type="molecule type" value="Genomic_DNA"/>
</dbReference>
<keyword evidence="3" id="KW-1185">Reference proteome</keyword>
<dbReference type="Pfam" id="PF18476">
    <property type="entry name" value="PIN_8"/>
    <property type="match status" value="1"/>
</dbReference>
<dbReference type="Proteomes" id="UP000315759">
    <property type="component" value="Unassembled WGS sequence"/>
</dbReference>
<reference evidence="2 3" key="1">
    <citation type="submission" date="2018-10" db="EMBL/GenBank/DDBJ databases">
        <title>Draft genome of Mycobacterium hodleri strain B.</title>
        <authorList>
            <person name="Amande T.J."/>
            <person name="Mcgenity T.J."/>
        </authorList>
    </citation>
    <scope>NUCLEOTIDE SEQUENCE [LARGE SCALE GENOMIC DNA]</scope>
    <source>
        <strain evidence="2 3">B</strain>
    </source>
</reference>
<dbReference type="RefSeq" id="WP_142552735.1">
    <property type="nucleotide sequence ID" value="NZ_VIFX01000016.1"/>
</dbReference>
<feature type="domain" description="PIN like" evidence="1">
    <location>
        <begin position="32"/>
        <end position="258"/>
    </location>
</feature>
<dbReference type="AlphaFoldDB" id="A0A544W1A4"/>
<proteinExistence type="predicted"/>
<accession>A0A544W1A4</accession>